<sequence>KNSPAGDFEAFSTFRESISSMEVFQLIGDSRKGEFLDVLEEKIASAFLPAKQGNISGHGVRVLDAMSARGESFKCLILVGLEEKFFPRLIREDPCLRDSARSALRDREGYWIYPKMEGYEEEKLIFHMLVSSASHRLVCVFQRSDEDGKSVVVSLFLRELARSCGFSIDSPGEVEYVSRRNLDRLKGTTPELLSSKELSVRLSAQGVSPADYHKAIGLKTGEYGFLRKSACFISSKGTAGEYDGQVGEIPDFLEYLKGRKLSPSALETLSACP</sequence>
<dbReference type="SUPFAM" id="SSF52540">
    <property type="entry name" value="P-loop containing nucleoside triphosphate hydrolases"/>
    <property type="match status" value="1"/>
</dbReference>
<dbReference type="InterPro" id="IPR027417">
    <property type="entry name" value="P-loop_NTPase"/>
</dbReference>
<proteinExistence type="predicted"/>
<dbReference type="AlphaFoldDB" id="X0W4H3"/>
<protein>
    <submittedName>
        <fullName evidence="1">Uncharacterized protein</fullName>
    </submittedName>
</protein>
<comment type="caution">
    <text evidence="1">The sequence shown here is derived from an EMBL/GenBank/DDBJ whole genome shotgun (WGS) entry which is preliminary data.</text>
</comment>
<reference evidence="1" key="1">
    <citation type="journal article" date="2014" name="Front. Microbiol.">
        <title>High frequency of phylogenetically diverse reductive dehalogenase-homologous genes in deep subseafloor sedimentary metagenomes.</title>
        <authorList>
            <person name="Kawai M."/>
            <person name="Futagami T."/>
            <person name="Toyoda A."/>
            <person name="Takaki Y."/>
            <person name="Nishi S."/>
            <person name="Hori S."/>
            <person name="Arai W."/>
            <person name="Tsubouchi T."/>
            <person name="Morono Y."/>
            <person name="Uchiyama I."/>
            <person name="Ito T."/>
            <person name="Fujiyama A."/>
            <person name="Inagaki F."/>
            <person name="Takami H."/>
        </authorList>
    </citation>
    <scope>NUCLEOTIDE SEQUENCE</scope>
    <source>
        <strain evidence="1">Expedition CK06-06</strain>
    </source>
</reference>
<name>X0W4H3_9ZZZZ</name>
<dbReference type="EMBL" id="BARS01020465">
    <property type="protein sequence ID" value="GAG07611.1"/>
    <property type="molecule type" value="Genomic_DNA"/>
</dbReference>
<dbReference type="Gene3D" id="3.40.50.300">
    <property type="entry name" value="P-loop containing nucleotide triphosphate hydrolases"/>
    <property type="match status" value="1"/>
</dbReference>
<evidence type="ECO:0000313" key="1">
    <source>
        <dbReference type="EMBL" id="GAG07611.1"/>
    </source>
</evidence>
<feature type="non-terminal residue" evidence="1">
    <location>
        <position position="273"/>
    </location>
</feature>
<organism evidence="1">
    <name type="scientific">marine sediment metagenome</name>
    <dbReference type="NCBI Taxonomy" id="412755"/>
    <lineage>
        <taxon>unclassified sequences</taxon>
        <taxon>metagenomes</taxon>
        <taxon>ecological metagenomes</taxon>
    </lineage>
</organism>
<accession>X0W4H3</accession>
<gene>
    <name evidence="1" type="ORF">S01H1_32999</name>
</gene>
<feature type="non-terminal residue" evidence="1">
    <location>
        <position position="1"/>
    </location>
</feature>